<dbReference type="InterPro" id="IPR052387">
    <property type="entry name" value="Fibrocystin"/>
</dbReference>
<comment type="subcellular location">
    <subcellularLocation>
        <location evidence="1">Cell membrane</location>
    </subcellularLocation>
</comment>
<dbReference type="InterPro" id="IPR011050">
    <property type="entry name" value="Pectin_lyase_fold/virulence"/>
</dbReference>
<accession>A0ABC9WIN1</accession>
<dbReference type="Pfam" id="PF10162">
    <property type="entry name" value="G8"/>
    <property type="match status" value="1"/>
</dbReference>
<dbReference type="Pfam" id="PF24606">
    <property type="entry name" value="CEMIP_beta-hel"/>
    <property type="match status" value="1"/>
</dbReference>
<evidence type="ECO:0000256" key="3">
    <source>
        <dbReference type="ARBA" id="ARBA00022729"/>
    </source>
</evidence>
<evidence type="ECO:0000256" key="2">
    <source>
        <dbReference type="ARBA" id="ARBA00022475"/>
    </source>
</evidence>
<dbReference type="PANTHER" id="PTHR46769:SF1">
    <property type="entry name" value="FIBROCYSTIN"/>
    <property type="match status" value="1"/>
</dbReference>
<dbReference type="PANTHER" id="PTHR46769">
    <property type="entry name" value="POLYCYSTIC KIDNEY AND HEPATIC DISEASE 1 (AUTOSOMAL RECESSIVE)-LIKE 1"/>
    <property type="match status" value="1"/>
</dbReference>
<evidence type="ECO:0000259" key="5">
    <source>
        <dbReference type="PROSITE" id="PS51484"/>
    </source>
</evidence>
<dbReference type="AlphaFoldDB" id="A0ABC9WIN1"/>
<dbReference type="SMART" id="SM01225">
    <property type="entry name" value="G8"/>
    <property type="match status" value="1"/>
</dbReference>
<dbReference type="InterPro" id="IPR019316">
    <property type="entry name" value="G8_domain"/>
</dbReference>
<keyword evidence="2" id="KW-0472">Membrane</keyword>
<keyword evidence="4" id="KW-0325">Glycoprotein</keyword>
<dbReference type="Gene3D" id="2.160.20.10">
    <property type="entry name" value="Single-stranded right-handed beta-helix, Pectin lyase-like"/>
    <property type="match status" value="1"/>
</dbReference>
<dbReference type="GO" id="GO:0005886">
    <property type="term" value="C:plasma membrane"/>
    <property type="evidence" value="ECO:0007669"/>
    <property type="project" value="UniProtKB-SubCell"/>
</dbReference>
<dbReference type="InterPro" id="IPR012334">
    <property type="entry name" value="Pectin_lyas_fold"/>
</dbReference>
<sequence length="630" mass="68925">MCCKDSNNVLHKRETMRGDKGESHPEMIDWECQLTPGKNKEGGKLLFTGPGPVELHAHYILISDGGELQVGSPEAPFRHKARIYLYGSLHSPPLFPYGVKFLAVRNGTLSLHGWMPKVAFTDLKSSARANDTRLMLLEPVDWQPGDEIVVGRTGLGDAQQQEEMAVIESVNNTELHLKSPLRYSHNVEEGWVNGQSLPLRAVVALISRRVVVQGNVTMERMSHLRQCVKAGVTRGGSRCLYKRSERQLGSRDLGAIVVVEAFQGETSRLQMEGVQFHHVGQAFQQHRSALTVAGNAWMADSYIRGCCVLDSFGQGLRLTGISNLTVDSNVFYNISGHGLLLGEGLEEGNRVSNNIVIGLSGTDGLSNIETLSPAGIYIRAPANHIKGNTVSAAGYGYFFHLSPEGPSKIPLLSFSENIAHSCQRYGLLVYPEYLPESPNRPVRFNNFTAWSSQGGAQIFRSSNLELQHFWIYACKDFGIDMVESLGNTSVADSVLIGHIGQKDRTCMSAGLKTPKRYQLFISNTAFRNFDENTCTAIRTCSGCYQGQGGFTVRAEHLTFINSPFQVSFPFPHSAILEDIDGSVTGQRGSHLLPSTDILVASCTASANFSQASGGSVCGSDLVFHRMSVHL</sequence>
<keyword evidence="7" id="KW-1185">Reference proteome</keyword>
<protein>
    <submittedName>
        <fullName evidence="6">Fibrocystin</fullName>
    </submittedName>
</protein>
<evidence type="ECO:0000256" key="4">
    <source>
        <dbReference type="ARBA" id="ARBA00023180"/>
    </source>
</evidence>
<dbReference type="Proteomes" id="UP001623348">
    <property type="component" value="Unassembled WGS sequence"/>
</dbReference>
<dbReference type="InterPro" id="IPR055401">
    <property type="entry name" value="CEMIP_beta-hel_dom"/>
</dbReference>
<evidence type="ECO:0000256" key="1">
    <source>
        <dbReference type="ARBA" id="ARBA00004236"/>
    </source>
</evidence>
<dbReference type="PROSITE" id="PS51484">
    <property type="entry name" value="G8"/>
    <property type="match status" value="1"/>
</dbReference>
<keyword evidence="2" id="KW-1003">Cell membrane</keyword>
<evidence type="ECO:0000313" key="7">
    <source>
        <dbReference type="Proteomes" id="UP001623348"/>
    </source>
</evidence>
<evidence type="ECO:0000313" key="6">
    <source>
        <dbReference type="EMBL" id="GAB0185336.1"/>
    </source>
</evidence>
<keyword evidence="3" id="KW-0732">Signal</keyword>
<dbReference type="EMBL" id="BAAFJT010000003">
    <property type="protein sequence ID" value="GAB0185336.1"/>
    <property type="molecule type" value="Genomic_DNA"/>
</dbReference>
<dbReference type="SUPFAM" id="SSF51126">
    <property type="entry name" value="Pectin lyase-like"/>
    <property type="match status" value="2"/>
</dbReference>
<gene>
    <name evidence="6" type="ORF">GRJ2_000998900</name>
</gene>
<organism evidence="6 7">
    <name type="scientific">Grus japonensis</name>
    <name type="common">Japanese crane</name>
    <name type="synonym">Red-crowned crane</name>
    <dbReference type="NCBI Taxonomy" id="30415"/>
    <lineage>
        <taxon>Eukaryota</taxon>
        <taxon>Metazoa</taxon>
        <taxon>Chordata</taxon>
        <taxon>Craniata</taxon>
        <taxon>Vertebrata</taxon>
        <taxon>Euteleostomi</taxon>
        <taxon>Archelosauria</taxon>
        <taxon>Archosauria</taxon>
        <taxon>Dinosauria</taxon>
        <taxon>Saurischia</taxon>
        <taxon>Theropoda</taxon>
        <taxon>Coelurosauria</taxon>
        <taxon>Aves</taxon>
        <taxon>Neognathae</taxon>
        <taxon>Neoaves</taxon>
        <taxon>Gruiformes</taxon>
        <taxon>Gruidae</taxon>
        <taxon>Grus</taxon>
    </lineage>
</organism>
<feature type="domain" description="G8" evidence="5">
    <location>
        <begin position="1"/>
        <end position="125"/>
    </location>
</feature>
<comment type="caution">
    <text evidence="6">The sequence shown here is derived from an EMBL/GenBank/DDBJ whole genome shotgun (WGS) entry which is preliminary data.</text>
</comment>
<proteinExistence type="predicted"/>
<reference evidence="6 7" key="1">
    <citation type="submission" date="2024-06" db="EMBL/GenBank/DDBJ databases">
        <title>The draft genome of Grus japonensis, version 3.</title>
        <authorList>
            <person name="Nabeshima K."/>
            <person name="Suzuki S."/>
            <person name="Onuma M."/>
        </authorList>
    </citation>
    <scope>NUCLEOTIDE SEQUENCE [LARGE SCALE GENOMIC DNA]</scope>
    <source>
        <strain evidence="6 7">451A</strain>
    </source>
</reference>
<name>A0ABC9WIN1_GRUJA</name>